<sequence>MAFSQVNFYSKALRKIVTFNAIVPIDIIEIPGMKEVEKGPMKSLYILSGYSGNYTDWICGSRIQELALKHNIAVFMPSGENSFYLDDTDKGELYGEFVGNELVEFTRKLFQLSNKREDTFIGGLSMGGYGAIRNGLKYCDNFSRIIALSSALIIHNVAGIPEDFKDPIADYKYYARVFGDLNKLLGSDKDPEALISKLKQENKTIPNIYMACGTEDFLINENRSYHKFLASEEVKHTYVEGQGIHDWNFWNEYIEKAILWALE</sequence>
<dbReference type="InterPro" id="IPR000801">
    <property type="entry name" value="Esterase-like"/>
</dbReference>
<dbReference type="InterPro" id="IPR050583">
    <property type="entry name" value="Mycobacterial_A85_antigen"/>
</dbReference>
<dbReference type="Proteomes" id="UP000663802">
    <property type="component" value="Unassembled WGS sequence"/>
</dbReference>
<keyword evidence="2" id="KW-1185">Reference proteome</keyword>
<protein>
    <submittedName>
        <fullName evidence="1">Alpha-xylosidase</fullName>
    </submittedName>
</protein>
<comment type="caution">
    <text evidence="1">The sequence shown here is derived from an EMBL/GenBank/DDBJ whole genome shotgun (WGS) entry which is preliminary data.</text>
</comment>
<dbReference type="Gene3D" id="3.40.50.1820">
    <property type="entry name" value="alpha/beta hydrolase"/>
    <property type="match status" value="1"/>
</dbReference>
<reference evidence="1 2" key="1">
    <citation type="journal article" date="2021" name="Int. J. Syst. Evol. Microbiol.">
        <title>Clostridium zeae sp. nov., isolated from corn silage.</title>
        <authorList>
            <person name="Kobayashi H."/>
            <person name="Tanizawa Y."/>
            <person name="Yagura M."/>
            <person name="Sakamoto M."/>
            <person name="Ohkuma M."/>
            <person name="Tohno M."/>
        </authorList>
    </citation>
    <scope>NUCLEOTIDE SEQUENCE [LARGE SCALE GENOMIC DNA]</scope>
    <source>
        <strain evidence="1 2">CSC2</strain>
    </source>
</reference>
<dbReference type="Pfam" id="PF00756">
    <property type="entry name" value="Esterase"/>
    <property type="match status" value="1"/>
</dbReference>
<proteinExistence type="predicted"/>
<dbReference type="SUPFAM" id="SSF53474">
    <property type="entry name" value="alpha/beta-Hydrolases"/>
    <property type="match status" value="1"/>
</dbReference>
<evidence type="ECO:0000313" key="2">
    <source>
        <dbReference type="Proteomes" id="UP000663802"/>
    </source>
</evidence>
<dbReference type="EMBL" id="BMBA01000001">
    <property type="protein sequence ID" value="GFZ31082.1"/>
    <property type="molecule type" value="Genomic_DNA"/>
</dbReference>
<evidence type="ECO:0000313" key="1">
    <source>
        <dbReference type="EMBL" id="GFZ31082.1"/>
    </source>
</evidence>
<dbReference type="RefSeq" id="WP_206869186.1">
    <property type="nucleotide sequence ID" value="NZ_BMBA01000001.1"/>
</dbReference>
<gene>
    <name evidence="1" type="primary">xynC</name>
    <name evidence="1" type="ORF">CSC2_16080</name>
</gene>
<dbReference type="PANTHER" id="PTHR48098:SF1">
    <property type="entry name" value="DIACYLGLYCEROL ACYLTRANSFERASE_MYCOLYLTRANSFERASE AG85A"/>
    <property type="match status" value="1"/>
</dbReference>
<name>A0ABQ1E8H2_9CLOT</name>
<dbReference type="PANTHER" id="PTHR48098">
    <property type="entry name" value="ENTEROCHELIN ESTERASE-RELATED"/>
    <property type="match status" value="1"/>
</dbReference>
<dbReference type="InterPro" id="IPR029058">
    <property type="entry name" value="AB_hydrolase_fold"/>
</dbReference>
<organism evidence="1 2">
    <name type="scientific">Clostridium zeae</name>
    <dbReference type="NCBI Taxonomy" id="2759022"/>
    <lineage>
        <taxon>Bacteria</taxon>
        <taxon>Bacillati</taxon>
        <taxon>Bacillota</taxon>
        <taxon>Clostridia</taxon>
        <taxon>Eubacteriales</taxon>
        <taxon>Clostridiaceae</taxon>
        <taxon>Clostridium</taxon>
    </lineage>
</organism>
<accession>A0ABQ1E8H2</accession>